<feature type="region of interest" description="Disordered" evidence="1">
    <location>
        <begin position="327"/>
        <end position="409"/>
    </location>
</feature>
<dbReference type="EMBL" id="JANAWD010000309">
    <property type="protein sequence ID" value="KAJ3481677.1"/>
    <property type="molecule type" value="Genomic_DNA"/>
</dbReference>
<feature type="compositionally biased region" description="Low complexity" evidence="1">
    <location>
        <begin position="56"/>
        <end position="68"/>
    </location>
</feature>
<sequence length="454" mass="49645">MHSMLVMIVRVKDESEGSEALNSQSQDTDMKEPSSPAVPKVSPNKPSTRSQARKGPVAPSTPASQASSMPPPSQVTPQRTFNIPTATDPFSTPPVTRRSMPRASSVASVSTSPTTLKPAQFDLPDTSPSSSSNRADSPEDSGDEGAGIEDAAPARKRKSEADRLQFFKEDPACKEIEPLRALCANCGTWVDLHDKRKYVMKDWVVHQKLCKRSSVTPISTPVKPPVIRIPARAPASISKDSTTHVKDEETETPPPVPKAKLRRFTEAERKAILDNDPRSGEVRPQEVFCVPCNKFIRLSSKTSYALYNWEAHSSKCAKAHPLPLPQYPAHQKPVSQVVPPPQSPTTNGMVVDPSRTYNSPGKASLLSATEPGPSTVDQTSSEIDTTLAANGNSRKRAREDDTDDESEDTRLVRQRTEDWTPVRGLWRRLSAPIFNFVRGFREGFGTSNSSPSIS</sequence>
<accession>A0AAD5V0T9</accession>
<feature type="region of interest" description="Disordered" evidence="1">
    <location>
        <begin position="236"/>
        <end position="257"/>
    </location>
</feature>
<comment type="caution">
    <text evidence="2">The sequence shown here is derived from an EMBL/GenBank/DDBJ whole genome shotgun (WGS) entry which is preliminary data.</text>
</comment>
<reference evidence="2" key="1">
    <citation type="submission" date="2022-07" db="EMBL/GenBank/DDBJ databases">
        <title>Genome Sequence of Physisporinus lineatus.</title>
        <authorList>
            <person name="Buettner E."/>
        </authorList>
    </citation>
    <scope>NUCLEOTIDE SEQUENCE</scope>
    <source>
        <strain evidence="2">VT162</strain>
    </source>
</reference>
<feature type="compositionally biased region" description="Acidic residues" evidence="1">
    <location>
        <begin position="138"/>
        <end position="147"/>
    </location>
</feature>
<feature type="compositionally biased region" description="Low complexity" evidence="1">
    <location>
        <begin position="122"/>
        <end position="135"/>
    </location>
</feature>
<dbReference type="Proteomes" id="UP001212997">
    <property type="component" value="Unassembled WGS sequence"/>
</dbReference>
<feature type="compositionally biased region" description="Polar residues" evidence="1">
    <location>
        <begin position="75"/>
        <end position="94"/>
    </location>
</feature>
<feature type="compositionally biased region" description="Polar residues" evidence="1">
    <location>
        <begin position="375"/>
        <end position="392"/>
    </location>
</feature>
<dbReference type="AlphaFoldDB" id="A0AAD5V0T9"/>
<protein>
    <submittedName>
        <fullName evidence="2">Uncharacterized protein</fullName>
    </submittedName>
</protein>
<feature type="region of interest" description="Disordered" evidence="1">
    <location>
        <begin position="1"/>
        <end position="162"/>
    </location>
</feature>
<gene>
    <name evidence="2" type="ORF">NLI96_g7489</name>
</gene>
<name>A0AAD5V0T9_9APHY</name>
<feature type="compositionally biased region" description="Low complexity" evidence="1">
    <location>
        <begin position="103"/>
        <end position="115"/>
    </location>
</feature>
<evidence type="ECO:0000313" key="3">
    <source>
        <dbReference type="Proteomes" id="UP001212997"/>
    </source>
</evidence>
<evidence type="ECO:0000313" key="2">
    <source>
        <dbReference type="EMBL" id="KAJ3481677.1"/>
    </source>
</evidence>
<proteinExistence type="predicted"/>
<evidence type="ECO:0000256" key="1">
    <source>
        <dbReference type="SAM" id="MobiDB-lite"/>
    </source>
</evidence>
<keyword evidence="3" id="KW-1185">Reference proteome</keyword>
<organism evidence="2 3">
    <name type="scientific">Meripilus lineatus</name>
    <dbReference type="NCBI Taxonomy" id="2056292"/>
    <lineage>
        <taxon>Eukaryota</taxon>
        <taxon>Fungi</taxon>
        <taxon>Dikarya</taxon>
        <taxon>Basidiomycota</taxon>
        <taxon>Agaricomycotina</taxon>
        <taxon>Agaricomycetes</taxon>
        <taxon>Polyporales</taxon>
        <taxon>Meripilaceae</taxon>
        <taxon>Meripilus</taxon>
    </lineage>
</organism>